<comment type="caution">
    <text evidence="4">The sequence shown here is derived from an EMBL/GenBank/DDBJ whole genome shotgun (WGS) entry which is preliminary data.</text>
</comment>
<dbReference type="EMBL" id="BONU01000050">
    <property type="protein sequence ID" value="GIG76288.1"/>
    <property type="molecule type" value="Genomic_DNA"/>
</dbReference>
<accession>A0A8J3LTG6</accession>
<feature type="chain" id="PRO_5035301592" description="LPXTG-motif cell wall anchor domain-containing protein" evidence="3">
    <location>
        <begin position="30"/>
        <end position="284"/>
    </location>
</feature>
<evidence type="ECO:0000256" key="1">
    <source>
        <dbReference type="SAM" id="MobiDB-lite"/>
    </source>
</evidence>
<evidence type="ECO:0000256" key="2">
    <source>
        <dbReference type="SAM" id="Phobius"/>
    </source>
</evidence>
<evidence type="ECO:0008006" key="6">
    <source>
        <dbReference type="Google" id="ProtNLM"/>
    </source>
</evidence>
<dbReference type="NCBIfam" id="TIGR01167">
    <property type="entry name" value="LPXTG_anchor"/>
    <property type="match status" value="1"/>
</dbReference>
<reference evidence="4" key="1">
    <citation type="submission" date="2021-01" db="EMBL/GenBank/DDBJ databases">
        <title>Whole genome shotgun sequence of Planosporangium flavigriseum NBRC 105377.</title>
        <authorList>
            <person name="Komaki H."/>
            <person name="Tamura T."/>
        </authorList>
    </citation>
    <scope>NUCLEOTIDE SEQUENCE</scope>
    <source>
        <strain evidence="4">NBRC 105377</strain>
    </source>
</reference>
<feature type="compositionally biased region" description="Pro residues" evidence="1">
    <location>
        <begin position="227"/>
        <end position="236"/>
    </location>
</feature>
<gene>
    <name evidence="4" type="ORF">Pfl04_46920</name>
</gene>
<keyword evidence="3" id="KW-0732">Signal</keyword>
<protein>
    <recommendedName>
        <fullName evidence="6">LPXTG-motif cell wall anchor domain-containing protein</fullName>
    </recommendedName>
</protein>
<sequence length="284" mass="28445">MMHRGLARLAVATGAVLAGAIIAATPAAATVDVPFPGIAVLDPVPVKAKDFGTKGCDGIPGGAKERTDGWVFSKPEGETEFYGYAFLMTGSSHETVVLGVDGDGAVGLTIDPAVFRGLRAGALNRDKVKSLAKATEEDDGTVAPPAGVQGGLTKGGEGWLQTPEGWQIEAGMLLSVPAVQDSTPPADETEGSAATVRTLPTPEFPTFSLLRVCLPKAEAPASAAPASPAPASPAPAPGTGGGNGASLPVTGTNAVVLTGAGVLLVAVGAGLFLMRRRRATKFVA</sequence>
<evidence type="ECO:0000313" key="4">
    <source>
        <dbReference type="EMBL" id="GIG76288.1"/>
    </source>
</evidence>
<name>A0A8J3LTG6_9ACTN</name>
<feature type="transmembrane region" description="Helical" evidence="2">
    <location>
        <begin position="254"/>
        <end position="274"/>
    </location>
</feature>
<feature type="signal peptide" evidence="3">
    <location>
        <begin position="1"/>
        <end position="29"/>
    </location>
</feature>
<proteinExistence type="predicted"/>
<dbReference type="RefSeq" id="WP_168078938.1">
    <property type="nucleotide sequence ID" value="NZ_BAAAQJ010000009.1"/>
</dbReference>
<organism evidence="4 5">
    <name type="scientific">Planosporangium flavigriseum</name>
    <dbReference type="NCBI Taxonomy" id="373681"/>
    <lineage>
        <taxon>Bacteria</taxon>
        <taxon>Bacillati</taxon>
        <taxon>Actinomycetota</taxon>
        <taxon>Actinomycetes</taxon>
        <taxon>Micromonosporales</taxon>
        <taxon>Micromonosporaceae</taxon>
        <taxon>Planosporangium</taxon>
    </lineage>
</organism>
<keyword evidence="2" id="KW-0472">Membrane</keyword>
<keyword evidence="5" id="KW-1185">Reference proteome</keyword>
<dbReference type="AlphaFoldDB" id="A0A8J3LTG6"/>
<evidence type="ECO:0000256" key="3">
    <source>
        <dbReference type="SAM" id="SignalP"/>
    </source>
</evidence>
<feature type="region of interest" description="Disordered" evidence="1">
    <location>
        <begin position="221"/>
        <end position="245"/>
    </location>
</feature>
<dbReference type="Proteomes" id="UP000653674">
    <property type="component" value="Unassembled WGS sequence"/>
</dbReference>
<keyword evidence="2" id="KW-0812">Transmembrane</keyword>
<keyword evidence="2" id="KW-1133">Transmembrane helix</keyword>
<evidence type="ECO:0000313" key="5">
    <source>
        <dbReference type="Proteomes" id="UP000653674"/>
    </source>
</evidence>